<gene>
    <name evidence="1" type="ORF">GCM10011354_28970</name>
</gene>
<dbReference type="OrthoDB" id="9800974at2"/>
<evidence type="ECO:0000313" key="1">
    <source>
        <dbReference type="EMBL" id="GGI08414.1"/>
    </source>
</evidence>
<protein>
    <submittedName>
        <fullName evidence="1">Uncharacterized protein</fullName>
    </submittedName>
</protein>
<reference evidence="1" key="2">
    <citation type="submission" date="2020-09" db="EMBL/GenBank/DDBJ databases">
        <authorList>
            <person name="Sun Q."/>
            <person name="Zhou Y."/>
        </authorList>
    </citation>
    <scope>NUCLEOTIDE SEQUENCE</scope>
    <source>
        <strain evidence="1">CGMCC 1.14988</strain>
    </source>
</reference>
<organism evidence="1 2">
    <name type="scientific">Egicoccus halophilus</name>
    <dbReference type="NCBI Taxonomy" id="1670830"/>
    <lineage>
        <taxon>Bacteria</taxon>
        <taxon>Bacillati</taxon>
        <taxon>Actinomycetota</taxon>
        <taxon>Nitriliruptoria</taxon>
        <taxon>Egicoccales</taxon>
        <taxon>Egicoccaceae</taxon>
        <taxon>Egicoccus</taxon>
    </lineage>
</organism>
<dbReference type="EMBL" id="BMHA01000011">
    <property type="protein sequence ID" value="GGI08414.1"/>
    <property type="molecule type" value="Genomic_DNA"/>
</dbReference>
<evidence type="ECO:0000313" key="2">
    <source>
        <dbReference type="Proteomes" id="UP000650511"/>
    </source>
</evidence>
<keyword evidence="2" id="KW-1185">Reference proteome</keyword>
<dbReference type="RefSeq" id="WP_130650145.1">
    <property type="nucleotide sequence ID" value="NZ_BMHA01000011.1"/>
</dbReference>
<proteinExistence type="predicted"/>
<comment type="caution">
    <text evidence="1">The sequence shown here is derived from an EMBL/GenBank/DDBJ whole genome shotgun (WGS) entry which is preliminary data.</text>
</comment>
<dbReference type="Gene3D" id="3.20.20.80">
    <property type="entry name" value="Glycosidases"/>
    <property type="match status" value="1"/>
</dbReference>
<accession>A0A8J3EYR3</accession>
<dbReference type="Proteomes" id="UP000650511">
    <property type="component" value="Unassembled WGS sequence"/>
</dbReference>
<sequence>MEDLVARGFTGVLHTFSENDYNWYRRQMERIVAVSHELGLEVQVGPWGLAHAFGGEAESLFMTQHPHLGQQFADGRRIGAGCPSQPEFRAFVKQWAQAAVDLGADRVFWDEPHWAHPVRFHPQPDSADAWTCVCEACTTAFRDRFGAEMPHELTEEVRSFREDVLTDFVRELVAHVDAIGGRSTVCLLPSVDGLHAVDSWEPVASAPGLDTLATDPYWSFFGLDVQEFVGGQARRTAELAQAHQLTPQIWIQGFKLGPDDEADIHAAVQAARDAGVEDLWTWGYEACGHMTHLDTREPERVWEILTEALTGGGRG</sequence>
<dbReference type="InterPro" id="IPR017853">
    <property type="entry name" value="GH"/>
</dbReference>
<name>A0A8J3EYR3_9ACTN</name>
<dbReference type="AlphaFoldDB" id="A0A8J3EYR3"/>
<dbReference type="SUPFAM" id="SSF51445">
    <property type="entry name" value="(Trans)glycosidases"/>
    <property type="match status" value="1"/>
</dbReference>
<reference evidence="1" key="1">
    <citation type="journal article" date="2014" name="Int. J. Syst. Evol. Microbiol.">
        <title>Complete genome sequence of Corynebacterium casei LMG S-19264T (=DSM 44701T), isolated from a smear-ripened cheese.</title>
        <authorList>
            <consortium name="US DOE Joint Genome Institute (JGI-PGF)"/>
            <person name="Walter F."/>
            <person name="Albersmeier A."/>
            <person name="Kalinowski J."/>
            <person name="Ruckert C."/>
        </authorList>
    </citation>
    <scope>NUCLEOTIDE SEQUENCE</scope>
    <source>
        <strain evidence="1">CGMCC 1.14988</strain>
    </source>
</reference>